<feature type="region of interest" description="Disordered" evidence="1">
    <location>
        <begin position="150"/>
        <end position="178"/>
    </location>
</feature>
<reference evidence="2" key="1">
    <citation type="submission" date="2019-03" db="EMBL/GenBank/DDBJ databases">
        <title>WGS assembly of Setaria viridis.</title>
        <authorList>
            <person name="Huang P."/>
            <person name="Jenkins J."/>
            <person name="Grimwood J."/>
            <person name="Barry K."/>
            <person name="Healey A."/>
            <person name="Mamidi S."/>
            <person name="Sreedasyam A."/>
            <person name="Shu S."/>
            <person name="Feldman M."/>
            <person name="Wu J."/>
            <person name="Yu Y."/>
            <person name="Chen C."/>
            <person name="Johnson J."/>
            <person name="Rokhsar D."/>
            <person name="Baxter I."/>
            <person name="Schmutz J."/>
            <person name="Brutnell T."/>
            <person name="Kellogg E."/>
        </authorList>
    </citation>
    <scope>NUCLEOTIDE SEQUENCE [LARGE SCALE GENOMIC DNA]</scope>
</reference>
<organism evidence="2 3">
    <name type="scientific">Setaria viridis</name>
    <name type="common">Green bristlegrass</name>
    <name type="synonym">Setaria italica subsp. viridis</name>
    <dbReference type="NCBI Taxonomy" id="4556"/>
    <lineage>
        <taxon>Eukaryota</taxon>
        <taxon>Viridiplantae</taxon>
        <taxon>Streptophyta</taxon>
        <taxon>Embryophyta</taxon>
        <taxon>Tracheophyta</taxon>
        <taxon>Spermatophyta</taxon>
        <taxon>Magnoliopsida</taxon>
        <taxon>Liliopsida</taxon>
        <taxon>Poales</taxon>
        <taxon>Poaceae</taxon>
        <taxon>PACMAD clade</taxon>
        <taxon>Panicoideae</taxon>
        <taxon>Panicodae</taxon>
        <taxon>Paniceae</taxon>
        <taxon>Cenchrinae</taxon>
        <taxon>Setaria</taxon>
    </lineage>
</organism>
<dbReference type="EMBL" id="CM016553">
    <property type="protein sequence ID" value="TKW35228.1"/>
    <property type="molecule type" value="Genomic_DNA"/>
</dbReference>
<protein>
    <submittedName>
        <fullName evidence="2">Uncharacterized protein</fullName>
    </submittedName>
</protein>
<dbReference type="AlphaFoldDB" id="A0A4U6VYX4"/>
<evidence type="ECO:0000313" key="2">
    <source>
        <dbReference type="EMBL" id="TKW35228.1"/>
    </source>
</evidence>
<gene>
    <name evidence="2" type="ORF">SEVIR_2G358666v2</name>
</gene>
<proteinExistence type="predicted"/>
<accession>A0A4U6VYX4</accession>
<feature type="region of interest" description="Disordered" evidence="1">
    <location>
        <begin position="194"/>
        <end position="213"/>
    </location>
</feature>
<keyword evidence="3" id="KW-1185">Reference proteome</keyword>
<sequence>MHAVTIGHHAREQPRRAAFPLHAAAAAIPPAPPPSAAAALPTAAIGPVPRTPLPAHGRNRRYEAAYLATHCPSMPPNPRPLPARGRHQARAPPSTAARLRGAGLPLSCPHEADGCLSPVAPVPAAPGHHHRAATTDFASLPHGGITAVPREATGSSRRQPIHVDPPPEAPNLVPGTPDLPARAVAAASMAAAASLTQAGAPRLARGAPSPPPS</sequence>
<dbReference type="Gramene" id="TKW35228">
    <property type="protein sequence ID" value="TKW35228"/>
    <property type="gene ID" value="SEVIR_2G358666v2"/>
</dbReference>
<dbReference type="Proteomes" id="UP000298652">
    <property type="component" value="Chromosome 2"/>
</dbReference>
<name>A0A4U6VYX4_SETVI</name>
<evidence type="ECO:0000313" key="3">
    <source>
        <dbReference type="Proteomes" id="UP000298652"/>
    </source>
</evidence>
<evidence type="ECO:0000256" key="1">
    <source>
        <dbReference type="SAM" id="MobiDB-lite"/>
    </source>
</evidence>